<protein>
    <submittedName>
        <fullName evidence="1">Uncharacterized protein</fullName>
    </submittedName>
</protein>
<dbReference type="AlphaFoldDB" id="A0AAV4CMS0"/>
<organism evidence="1 2">
    <name type="scientific">Plakobranchus ocellatus</name>
    <dbReference type="NCBI Taxonomy" id="259542"/>
    <lineage>
        <taxon>Eukaryota</taxon>
        <taxon>Metazoa</taxon>
        <taxon>Spiralia</taxon>
        <taxon>Lophotrochozoa</taxon>
        <taxon>Mollusca</taxon>
        <taxon>Gastropoda</taxon>
        <taxon>Heterobranchia</taxon>
        <taxon>Euthyneura</taxon>
        <taxon>Panpulmonata</taxon>
        <taxon>Sacoglossa</taxon>
        <taxon>Placobranchoidea</taxon>
        <taxon>Plakobranchidae</taxon>
        <taxon>Plakobranchus</taxon>
    </lineage>
</organism>
<proteinExistence type="predicted"/>
<comment type="caution">
    <text evidence="1">The sequence shown here is derived from an EMBL/GenBank/DDBJ whole genome shotgun (WGS) entry which is preliminary data.</text>
</comment>
<dbReference type="EMBL" id="BLXT01006675">
    <property type="protein sequence ID" value="GFO32754.1"/>
    <property type="molecule type" value="Genomic_DNA"/>
</dbReference>
<accession>A0AAV4CMS0</accession>
<reference evidence="1 2" key="1">
    <citation type="journal article" date="2021" name="Elife">
        <title>Chloroplast acquisition without the gene transfer in kleptoplastic sea slugs, Plakobranchus ocellatus.</title>
        <authorList>
            <person name="Maeda T."/>
            <person name="Takahashi S."/>
            <person name="Yoshida T."/>
            <person name="Shimamura S."/>
            <person name="Takaki Y."/>
            <person name="Nagai Y."/>
            <person name="Toyoda A."/>
            <person name="Suzuki Y."/>
            <person name="Arimoto A."/>
            <person name="Ishii H."/>
            <person name="Satoh N."/>
            <person name="Nishiyama T."/>
            <person name="Hasebe M."/>
            <person name="Maruyama T."/>
            <person name="Minagawa J."/>
            <person name="Obokata J."/>
            <person name="Shigenobu S."/>
        </authorList>
    </citation>
    <scope>NUCLEOTIDE SEQUENCE [LARGE SCALE GENOMIC DNA]</scope>
</reference>
<keyword evidence="2" id="KW-1185">Reference proteome</keyword>
<name>A0AAV4CMS0_9GAST</name>
<evidence type="ECO:0000313" key="2">
    <source>
        <dbReference type="Proteomes" id="UP000735302"/>
    </source>
</evidence>
<evidence type="ECO:0000313" key="1">
    <source>
        <dbReference type="EMBL" id="GFO32754.1"/>
    </source>
</evidence>
<gene>
    <name evidence="1" type="ORF">PoB_005925900</name>
</gene>
<sequence>MWKNDSTCYGLTSAEFGENLNTAMISPPSSDQVSSLPTGPNSFTVNVTNVVPDPEHARGHAGVPGLLLGQEVFPVGHRVGMLQDALDPAQRHGQAEDADILDQRINSTHIF</sequence>
<dbReference type="Proteomes" id="UP000735302">
    <property type="component" value="Unassembled WGS sequence"/>
</dbReference>